<evidence type="ECO:0000259" key="2">
    <source>
        <dbReference type="Pfam" id="PF24768"/>
    </source>
</evidence>
<keyword evidence="4" id="KW-1185">Reference proteome</keyword>
<name>A0A1V9XT62_9ACAR</name>
<dbReference type="OrthoDB" id="6086604at2759"/>
<dbReference type="InParanoid" id="A0A1V9XT62"/>
<dbReference type="SMART" id="SM00185">
    <property type="entry name" value="ARM"/>
    <property type="match status" value="3"/>
</dbReference>
<dbReference type="InterPro" id="IPR011989">
    <property type="entry name" value="ARM-like"/>
</dbReference>
<dbReference type="PANTHER" id="PTHR23312:SF8">
    <property type="entry name" value="ARMADILLO REPEAT-CONTAINING PROTEIN 5"/>
    <property type="match status" value="1"/>
</dbReference>
<dbReference type="EMBL" id="MNPL01004588">
    <property type="protein sequence ID" value="OQR76633.1"/>
    <property type="molecule type" value="Genomic_DNA"/>
</dbReference>
<dbReference type="Gene3D" id="1.25.10.10">
    <property type="entry name" value="Leucine-rich Repeat Variant"/>
    <property type="match status" value="1"/>
</dbReference>
<comment type="caution">
    <text evidence="3">The sequence shown here is derived from an EMBL/GenBank/DDBJ whole genome shotgun (WGS) entry which is preliminary data.</text>
</comment>
<dbReference type="GO" id="GO:0009653">
    <property type="term" value="P:anatomical structure morphogenesis"/>
    <property type="evidence" value="ECO:0007669"/>
    <property type="project" value="TreeGrafter"/>
</dbReference>
<proteinExistence type="predicted"/>
<dbReference type="STRING" id="418985.A0A1V9XT62"/>
<feature type="domain" description="ARMC5-like ARM-repeats" evidence="2">
    <location>
        <begin position="70"/>
        <end position="274"/>
    </location>
</feature>
<dbReference type="PROSITE" id="PS50176">
    <property type="entry name" value="ARM_REPEAT"/>
    <property type="match status" value="1"/>
</dbReference>
<dbReference type="PANTHER" id="PTHR23312">
    <property type="entry name" value="ARMC5 ARMADILLO REPEAT-CONTAINING -RELATED"/>
    <property type="match status" value="1"/>
</dbReference>
<protein>
    <submittedName>
        <fullName evidence="3">Armadillo repeat-containing protein 5-like</fullName>
    </submittedName>
</protein>
<evidence type="ECO:0000256" key="1">
    <source>
        <dbReference type="PROSITE-ProRule" id="PRU00259"/>
    </source>
</evidence>
<organism evidence="3 4">
    <name type="scientific">Tropilaelaps mercedesae</name>
    <dbReference type="NCBI Taxonomy" id="418985"/>
    <lineage>
        <taxon>Eukaryota</taxon>
        <taxon>Metazoa</taxon>
        <taxon>Ecdysozoa</taxon>
        <taxon>Arthropoda</taxon>
        <taxon>Chelicerata</taxon>
        <taxon>Arachnida</taxon>
        <taxon>Acari</taxon>
        <taxon>Parasitiformes</taxon>
        <taxon>Mesostigmata</taxon>
        <taxon>Gamasina</taxon>
        <taxon>Dermanyssoidea</taxon>
        <taxon>Laelapidae</taxon>
        <taxon>Tropilaelaps</taxon>
    </lineage>
</organism>
<dbReference type="InterPro" id="IPR000225">
    <property type="entry name" value="Armadillo"/>
</dbReference>
<reference evidence="3 4" key="1">
    <citation type="journal article" date="2017" name="Gigascience">
        <title>Draft genome of the honey bee ectoparasitic mite, Tropilaelaps mercedesae, is shaped by the parasitic life history.</title>
        <authorList>
            <person name="Dong X."/>
            <person name="Armstrong S.D."/>
            <person name="Xia D."/>
            <person name="Makepeace B.L."/>
            <person name="Darby A.C."/>
            <person name="Kadowaki T."/>
        </authorList>
    </citation>
    <scope>NUCLEOTIDE SEQUENCE [LARGE SCALE GENOMIC DNA]</scope>
    <source>
        <strain evidence="3">Wuxi-XJTLU</strain>
    </source>
</reference>
<dbReference type="InterPro" id="IPR016024">
    <property type="entry name" value="ARM-type_fold"/>
</dbReference>
<dbReference type="GO" id="GO:0005829">
    <property type="term" value="C:cytosol"/>
    <property type="evidence" value="ECO:0007669"/>
    <property type="project" value="TreeGrafter"/>
</dbReference>
<dbReference type="InterPro" id="IPR055445">
    <property type="entry name" value="ARM_ARMC5"/>
</dbReference>
<evidence type="ECO:0000313" key="3">
    <source>
        <dbReference type="EMBL" id="OQR76633.1"/>
    </source>
</evidence>
<sequence>MASLTREPAPSFEELVRALTTRQLPLPRLLRALQIIGRSLKRDPSLATDLQRLGGVPSLLHYIEKPRASDHALSVLANCLIHVRVRTEVLESNGVSSLVRILTNIAEDSIRNRACRALANIALSARGAYAVHQTQGSVHAVVDFLNATKSKDSQATAMRALRVLGSTSAYRESITSFGGVAALARLILTVAEPLRKPCADALERLTHKCTLTAAKQVKDSGAFAVLVELSDSVDSALFTMVNIAQLDEMLVDVGSSGIIAKIVARLANNSDDSSHKLPENRK</sequence>
<dbReference type="Proteomes" id="UP000192247">
    <property type="component" value="Unassembled WGS sequence"/>
</dbReference>
<evidence type="ECO:0000313" key="4">
    <source>
        <dbReference type="Proteomes" id="UP000192247"/>
    </source>
</evidence>
<accession>A0A1V9XT62</accession>
<gene>
    <name evidence="3" type="ORF">BIW11_00561</name>
</gene>
<dbReference type="SUPFAM" id="SSF48371">
    <property type="entry name" value="ARM repeat"/>
    <property type="match status" value="1"/>
</dbReference>
<dbReference type="Pfam" id="PF24768">
    <property type="entry name" value="ARM_ARMC5"/>
    <property type="match status" value="1"/>
</dbReference>
<dbReference type="AlphaFoldDB" id="A0A1V9XT62"/>
<feature type="repeat" description="ARM" evidence="1">
    <location>
        <begin position="93"/>
        <end position="136"/>
    </location>
</feature>